<dbReference type="AlphaFoldDB" id="A0A4D6X0N6"/>
<evidence type="ECO:0000256" key="3">
    <source>
        <dbReference type="ARBA" id="ARBA00011291"/>
    </source>
</evidence>
<reference evidence="14" key="1">
    <citation type="journal article" date="2019" name="Syst. Entomol.">
        <title>Higher level phylogeny and evolutionary history of Pentatomomorpha (Hemiptera: Heteroptera) inferred from mitochondrial genome sequences.</title>
        <authorList>
            <person name="Liu Y."/>
            <person name="Li H."/>
            <person name="Song F."/>
            <person name="Zhao Y."/>
            <person name="Wilson J.J."/>
            <person name="Cai W."/>
        </authorList>
    </citation>
    <scope>NUCLEOTIDE SEQUENCE</scope>
</reference>
<evidence type="ECO:0000256" key="1">
    <source>
        <dbReference type="ARBA" id="ARBA00004304"/>
    </source>
</evidence>
<comment type="subunit">
    <text evidence="3">F-type ATPases have 2 components, CF(1) - the catalytic core - and CF(0) - the membrane proton channel.</text>
</comment>
<feature type="transmembrane region" description="Helical" evidence="13">
    <location>
        <begin position="6"/>
        <end position="28"/>
    </location>
</feature>
<evidence type="ECO:0000256" key="10">
    <source>
        <dbReference type="ARBA" id="ARBA00023128"/>
    </source>
</evidence>
<accession>A0A4D6X0N6</accession>
<proteinExistence type="inferred from homology"/>
<dbReference type="EMBL" id="MF535442">
    <property type="protein sequence ID" value="QCI09186.1"/>
    <property type="molecule type" value="Genomic_DNA"/>
</dbReference>
<keyword evidence="9 12" id="KW-0406">Ion transport</keyword>
<evidence type="ECO:0000256" key="13">
    <source>
        <dbReference type="SAM" id="Phobius"/>
    </source>
</evidence>
<evidence type="ECO:0000313" key="14">
    <source>
        <dbReference type="EMBL" id="QCI09186.1"/>
    </source>
</evidence>
<comment type="subcellular location">
    <subcellularLocation>
        <location evidence="1 12">Mitochondrion membrane</location>
        <topology evidence="1 12">Single-pass membrane protein</topology>
    </subcellularLocation>
</comment>
<keyword evidence="10 12" id="KW-0496">Mitochondrion</keyword>
<protein>
    <recommendedName>
        <fullName evidence="12">ATP synthase complex subunit 8</fullName>
    </recommendedName>
</protein>
<dbReference type="GO" id="GO:0031966">
    <property type="term" value="C:mitochondrial membrane"/>
    <property type="evidence" value="ECO:0007669"/>
    <property type="project" value="UniProtKB-SubCell"/>
</dbReference>
<evidence type="ECO:0000256" key="7">
    <source>
        <dbReference type="ARBA" id="ARBA00022781"/>
    </source>
</evidence>
<dbReference type="Pfam" id="PF00895">
    <property type="entry name" value="ATP-synt_8"/>
    <property type="match status" value="1"/>
</dbReference>
<keyword evidence="5 12" id="KW-0138">CF(0)</keyword>
<keyword evidence="6 12" id="KW-0812">Transmembrane</keyword>
<evidence type="ECO:0000256" key="5">
    <source>
        <dbReference type="ARBA" id="ARBA00022547"/>
    </source>
</evidence>
<organism evidence="14">
    <name type="scientific">Geotomus sp. FS-2019</name>
    <dbReference type="NCBI Taxonomy" id="2575688"/>
    <lineage>
        <taxon>Eukaryota</taxon>
        <taxon>Metazoa</taxon>
        <taxon>Ecdysozoa</taxon>
        <taxon>Arthropoda</taxon>
        <taxon>Hexapoda</taxon>
        <taxon>Insecta</taxon>
        <taxon>Pterygota</taxon>
        <taxon>Neoptera</taxon>
        <taxon>Paraneoptera</taxon>
        <taxon>Hemiptera</taxon>
        <taxon>Heteroptera</taxon>
        <taxon>Panheteroptera</taxon>
        <taxon>Pentatomomorpha</taxon>
        <taxon>Pentatomoidea</taxon>
        <taxon>Cydnidae</taxon>
        <taxon>Cydninae</taxon>
        <taxon>Geotomus</taxon>
    </lineage>
</organism>
<evidence type="ECO:0000256" key="2">
    <source>
        <dbReference type="ARBA" id="ARBA00008892"/>
    </source>
</evidence>
<evidence type="ECO:0000256" key="9">
    <source>
        <dbReference type="ARBA" id="ARBA00023065"/>
    </source>
</evidence>
<keyword evidence="7 12" id="KW-0375">Hydrogen ion transport</keyword>
<gene>
    <name evidence="14" type="primary">ATP8</name>
</gene>
<geneLocation type="mitochondrion" evidence="14"/>
<dbReference type="GO" id="GO:0015986">
    <property type="term" value="P:proton motive force-driven ATP synthesis"/>
    <property type="evidence" value="ECO:0007669"/>
    <property type="project" value="InterPro"/>
</dbReference>
<evidence type="ECO:0000256" key="6">
    <source>
        <dbReference type="ARBA" id="ARBA00022692"/>
    </source>
</evidence>
<keyword evidence="8 13" id="KW-1133">Transmembrane helix</keyword>
<sequence>MPQMAPLWWTTLFMMFILSFMTMNMIIFHLPCMQKGESDATIKTLNSLNWKW</sequence>
<keyword evidence="11 13" id="KW-0472">Membrane</keyword>
<name>A0A4D6X0N6_9HEMI</name>
<evidence type="ECO:0000256" key="11">
    <source>
        <dbReference type="ARBA" id="ARBA00023136"/>
    </source>
</evidence>
<keyword evidence="4 12" id="KW-0813">Transport</keyword>
<dbReference type="GO" id="GO:0045259">
    <property type="term" value="C:proton-transporting ATP synthase complex"/>
    <property type="evidence" value="ECO:0007669"/>
    <property type="project" value="UniProtKB-KW"/>
</dbReference>
<dbReference type="InterPro" id="IPR001421">
    <property type="entry name" value="ATP8_metazoa"/>
</dbReference>
<evidence type="ECO:0000256" key="8">
    <source>
        <dbReference type="ARBA" id="ARBA00022989"/>
    </source>
</evidence>
<comment type="similarity">
    <text evidence="2 12">Belongs to the ATPase protein 8 family.</text>
</comment>
<evidence type="ECO:0000256" key="12">
    <source>
        <dbReference type="RuleBase" id="RU003661"/>
    </source>
</evidence>
<dbReference type="GO" id="GO:0015078">
    <property type="term" value="F:proton transmembrane transporter activity"/>
    <property type="evidence" value="ECO:0007669"/>
    <property type="project" value="InterPro"/>
</dbReference>
<evidence type="ECO:0000256" key="4">
    <source>
        <dbReference type="ARBA" id="ARBA00022448"/>
    </source>
</evidence>